<comment type="caution">
    <text evidence="1">The sequence shown here is derived from an EMBL/GenBank/DDBJ whole genome shotgun (WGS) entry which is preliminary data.</text>
</comment>
<dbReference type="Proteomes" id="UP000257076">
    <property type="component" value="Unassembled WGS sequence"/>
</dbReference>
<evidence type="ECO:0000313" key="2">
    <source>
        <dbReference type="Proteomes" id="UP000257076"/>
    </source>
</evidence>
<accession>A0A3E0AYE9</accession>
<dbReference type="InterPro" id="IPR014825">
    <property type="entry name" value="DNA_alkylation"/>
</dbReference>
<dbReference type="OrthoDB" id="9797162at2"/>
<dbReference type="Pfam" id="PF08713">
    <property type="entry name" value="DNA_alkylation"/>
    <property type="match status" value="1"/>
</dbReference>
<organism evidence="1 2">
    <name type="scientific">Jeotgalicoccus halotolerans</name>
    <dbReference type="NCBI Taxonomy" id="157227"/>
    <lineage>
        <taxon>Bacteria</taxon>
        <taxon>Bacillati</taxon>
        <taxon>Bacillota</taxon>
        <taxon>Bacilli</taxon>
        <taxon>Bacillales</taxon>
        <taxon>Staphylococcaceae</taxon>
        <taxon>Jeotgalicoccus</taxon>
    </lineage>
</organism>
<proteinExistence type="predicted"/>
<gene>
    <name evidence="1" type="ORF">DFR63_1066</name>
</gene>
<protein>
    <submittedName>
        <fullName evidence="1">DNA-3-methylpurine glycosylase</fullName>
    </submittedName>
</protein>
<dbReference type="SUPFAM" id="SSF48371">
    <property type="entry name" value="ARM repeat"/>
    <property type="match status" value="1"/>
</dbReference>
<dbReference type="AlphaFoldDB" id="A0A3E0AYE9"/>
<reference evidence="1 2" key="1">
    <citation type="submission" date="2018-08" db="EMBL/GenBank/DDBJ databases">
        <title>Genomic Encyclopedia of Type Strains, Phase IV (KMG-IV): sequencing the most valuable type-strain genomes for metagenomic binning, comparative biology and taxonomic classification.</title>
        <authorList>
            <person name="Goeker M."/>
        </authorList>
    </citation>
    <scope>NUCLEOTIDE SEQUENCE [LARGE SCALE GENOMIC DNA]</scope>
    <source>
        <strain evidence="1 2">DSM 17274</strain>
    </source>
</reference>
<dbReference type="Gene3D" id="1.25.40.290">
    <property type="entry name" value="ARM repeat domains"/>
    <property type="match status" value="1"/>
</dbReference>
<name>A0A3E0AYE9_9STAP</name>
<sequence>MKIGTFFNTYKEVEAMNRRKLMKDYFDEDLAKHYAEDIGRVYPDFDSDSFIKETVMEIEGGRMSERIEVFSKQLKYYLPDDYIEATEIIIGVLGLENDKFYFPFEEMYYYRALSKFIETYGLDYFDQSMKAIEEITKRDTAEFAIRPFIRKDYDKVEVVFKVWGESENAHLRRLVTEGTRPRLPWAKKLPFLRDDIQENFRLLQPFLNDPSRYVEKSVANHLNDISKYHPEEVIDFLKENISETSPFIVRRALRTLKKLEQDEALDLLQQLK</sequence>
<keyword evidence="2" id="KW-1185">Reference proteome</keyword>
<dbReference type="InterPro" id="IPR016024">
    <property type="entry name" value="ARM-type_fold"/>
</dbReference>
<evidence type="ECO:0000313" key="1">
    <source>
        <dbReference type="EMBL" id="REG24759.1"/>
    </source>
</evidence>
<dbReference type="EMBL" id="QUMW01000010">
    <property type="protein sequence ID" value="REG24759.1"/>
    <property type="molecule type" value="Genomic_DNA"/>
</dbReference>